<reference evidence="1" key="1">
    <citation type="submission" date="2021-02" db="EMBL/GenBank/DDBJ databases">
        <authorList>
            <person name="Nowell W R."/>
        </authorList>
    </citation>
    <scope>NUCLEOTIDE SEQUENCE</scope>
</reference>
<name>A0A815T498_9BILA</name>
<protein>
    <submittedName>
        <fullName evidence="1">Uncharacterized protein</fullName>
    </submittedName>
</protein>
<sequence length="182" mass="19929">MKCTPDKVVFNDGTAAGVLNNLKGCTRTMHLHEADVTLKSLGLMLPSPIDILPSRVDPFRSTLMTLHEKPGNFLRVLKKEKIDATGSKLNIFGASTGDLIAAELARQAPSMAADALFERFILWPIDGEPIPNENCITCIDFSQYPSLEQFGILCGFFTDLNLDLEPEGKAILAEQSFGFRVA</sequence>
<comment type="caution">
    <text evidence="1">The sequence shown here is derived from an EMBL/GenBank/DDBJ whole genome shotgun (WGS) entry which is preliminary data.</text>
</comment>
<evidence type="ECO:0000313" key="1">
    <source>
        <dbReference type="EMBL" id="CAF1501432.1"/>
    </source>
</evidence>
<accession>A0A815T498</accession>
<dbReference type="OrthoDB" id="10050533at2759"/>
<proteinExistence type="predicted"/>
<organism evidence="1 2">
    <name type="scientific">Rotaria sordida</name>
    <dbReference type="NCBI Taxonomy" id="392033"/>
    <lineage>
        <taxon>Eukaryota</taxon>
        <taxon>Metazoa</taxon>
        <taxon>Spiralia</taxon>
        <taxon>Gnathifera</taxon>
        <taxon>Rotifera</taxon>
        <taxon>Eurotatoria</taxon>
        <taxon>Bdelloidea</taxon>
        <taxon>Philodinida</taxon>
        <taxon>Philodinidae</taxon>
        <taxon>Rotaria</taxon>
    </lineage>
</organism>
<dbReference type="Proteomes" id="UP000663882">
    <property type="component" value="Unassembled WGS sequence"/>
</dbReference>
<gene>
    <name evidence="1" type="ORF">RFH988_LOCUS38780</name>
</gene>
<evidence type="ECO:0000313" key="2">
    <source>
        <dbReference type="Proteomes" id="UP000663882"/>
    </source>
</evidence>
<dbReference type="EMBL" id="CAJNOO010011035">
    <property type="protein sequence ID" value="CAF1501432.1"/>
    <property type="molecule type" value="Genomic_DNA"/>
</dbReference>
<feature type="non-terminal residue" evidence="1">
    <location>
        <position position="1"/>
    </location>
</feature>
<dbReference type="AlphaFoldDB" id="A0A815T498"/>